<reference evidence="3" key="1">
    <citation type="journal article" date="2013" name="Science">
        <title>The Amborella genome and the evolution of flowering plants.</title>
        <authorList>
            <consortium name="Amborella Genome Project"/>
        </authorList>
    </citation>
    <scope>NUCLEOTIDE SEQUENCE [LARGE SCALE GENOMIC DNA]</scope>
</reference>
<protein>
    <submittedName>
        <fullName evidence="2">Uncharacterized protein</fullName>
    </submittedName>
</protein>
<organism evidence="2 3">
    <name type="scientific">Amborella trichopoda</name>
    <dbReference type="NCBI Taxonomy" id="13333"/>
    <lineage>
        <taxon>Eukaryota</taxon>
        <taxon>Viridiplantae</taxon>
        <taxon>Streptophyta</taxon>
        <taxon>Embryophyta</taxon>
        <taxon>Tracheophyta</taxon>
        <taxon>Spermatophyta</taxon>
        <taxon>Magnoliopsida</taxon>
        <taxon>Amborellales</taxon>
        <taxon>Amborellaceae</taxon>
        <taxon>Amborella</taxon>
    </lineage>
</organism>
<dbReference type="Proteomes" id="UP000017836">
    <property type="component" value="Unassembled WGS sequence"/>
</dbReference>
<feature type="region of interest" description="Disordered" evidence="1">
    <location>
        <begin position="1"/>
        <end position="64"/>
    </location>
</feature>
<dbReference type="EMBL" id="KI392614">
    <property type="protein sequence ID" value="ERN12346.1"/>
    <property type="molecule type" value="Genomic_DNA"/>
</dbReference>
<evidence type="ECO:0000256" key="1">
    <source>
        <dbReference type="SAM" id="MobiDB-lite"/>
    </source>
</evidence>
<evidence type="ECO:0000313" key="3">
    <source>
        <dbReference type="Proteomes" id="UP000017836"/>
    </source>
</evidence>
<gene>
    <name evidence="2" type="ORF">AMTR_s00025p00080540</name>
</gene>
<evidence type="ECO:0000313" key="2">
    <source>
        <dbReference type="EMBL" id="ERN12346.1"/>
    </source>
</evidence>
<name>W1PWZ7_AMBTC</name>
<keyword evidence="3" id="KW-1185">Reference proteome</keyword>
<dbReference type="Gramene" id="ERN12346">
    <property type="protein sequence ID" value="ERN12346"/>
    <property type="gene ID" value="AMTR_s00025p00080540"/>
</dbReference>
<proteinExistence type="predicted"/>
<sequence length="98" mass="10702">MRNTTLRVATGRPRPDLSPYKKKKKQGKQKSATPGLMEAALARSPALRPYNSLRPTHLGPAKRPAHCDGPIFNINDQAALSFPLPSEGIFDNGPTLKK</sequence>
<dbReference type="AlphaFoldDB" id="W1PWZ7"/>
<accession>W1PWZ7</accession>
<dbReference type="HOGENOM" id="CLU_2336412_0_0_1"/>